<evidence type="ECO:0000256" key="5">
    <source>
        <dbReference type="ARBA" id="ARBA00022630"/>
    </source>
</evidence>
<dbReference type="InterPro" id="IPR036188">
    <property type="entry name" value="FAD/NAD-bd_sf"/>
</dbReference>
<dbReference type="PANTHER" id="PTHR43429:SF3">
    <property type="entry name" value="NITRITE REDUCTASE [NAD(P)H]"/>
    <property type="match status" value="1"/>
</dbReference>
<feature type="domain" description="FAD/NAD(P)-binding" evidence="9">
    <location>
        <begin position="6"/>
        <end position="290"/>
    </location>
</feature>
<evidence type="ECO:0000313" key="11">
    <source>
        <dbReference type="EMBL" id="MBZ9566937.1"/>
    </source>
</evidence>
<dbReference type="Pfam" id="PF07992">
    <property type="entry name" value="Pyr_redox_2"/>
    <property type="match status" value="1"/>
</dbReference>
<keyword evidence="4" id="KW-0963">Cytoplasm</keyword>
<comment type="subcellular location">
    <subcellularLocation>
        <location evidence="2">Cytoplasm</location>
    </subcellularLocation>
</comment>
<reference evidence="11 12" key="1">
    <citation type="submission" date="2021-05" db="EMBL/GenBank/DDBJ databases">
        <title>Petroleum and Energy Research Collection (APPE): ex situ preservation of microbial diversity associated with the oil industry and exploitation of its biotechnological potential.</title>
        <authorList>
            <person name="Paixao C.T.M."/>
            <person name="Gomes M.B."/>
            <person name="Oliveira V.M."/>
        </authorList>
    </citation>
    <scope>NUCLEOTIDE SEQUENCE [LARGE SCALE GENOMIC DNA]</scope>
    <source>
        <strain evidence="11 12">LIT2</strain>
    </source>
</reference>
<dbReference type="Proteomes" id="UP001319883">
    <property type="component" value="Unassembled WGS sequence"/>
</dbReference>
<dbReference type="Gene3D" id="3.30.390.120">
    <property type="match status" value="1"/>
</dbReference>
<evidence type="ECO:0000256" key="4">
    <source>
        <dbReference type="ARBA" id="ARBA00022490"/>
    </source>
</evidence>
<evidence type="ECO:0000256" key="7">
    <source>
        <dbReference type="ARBA" id="ARBA00023002"/>
    </source>
</evidence>
<evidence type="ECO:0000256" key="6">
    <source>
        <dbReference type="ARBA" id="ARBA00022827"/>
    </source>
</evidence>
<sequence>MTRSLTLIGSGMAGFGLARALRRLQPERPITLITADSGDDYSKPLLSTGFAKGLAPEALAADSALDAAERLNLVMRPRTRVDALDPVARELHIGAERLPFDDLVLATGAAPQPPFAIDATLAGRVFTINDLDDYRAFHAALTALGRPARVAVIGAGLVGCEYANDLVAGGHAVAMIAPERAPLARLLPEPLGRVLGRVLGAALAGAGVELHLGRGVGELGLDGGDLSVALDDGHVLDADLVLVATGLVPRTELAAAAGLAVSEAGIQVDRCLRTAVEGIHALGDVACVDGVNAMYVQPLQAGARALAATLAGTPTAVRYGPWPVLVKTPCCPVVALPPRVTPARWRIEGEGDDLAALAEDDRGRLLGFALTGRCVRRKVELARAAPPLLI</sequence>
<dbReference type="InterPro" id="IPR050260">
    <property type="entry name" value="FAD-bd_OxRdtase"/>
</dbReference>
<dbReference type="InterPro" id="IPR023753">
    <property type="entry name" value="FAD/NAD-binding_dom"/>
</dbReference>
<dbReference type="InterPro" id="IPR041364">
    <property type="entry name" value="Rbx-bd"/>
</dbReference>
<accession>A0ABS7WWF2</accession>
<proteinExistence type="inferred from homology"/>
<evidence type="ECO:0000256" key="1">
    <source>
        <dbReference type="ARBA" id="ARBA00001974"/>
    </source>
</evidence>
<comment type="similarity">
    <text evidence="3">Belongs to the FAD-dependent oxidoreductase family.</text>
</comment>
<dbReference type="Gene3D" id="3.50.50.60">
    <property type="entry name" value="FAD/NAD(P)-binding domain"/>
    <property type="match status" value="2"/>
</dbReference>
<dbReference type="PRINTS" id="PR00368">
    <property type="entry name" value="FADPNR"/>
</dbReference>
<keyword evidence="7" id="KW-0560">Oxidoreductase</keyword>
<comment type="cofactor">
    <cofactor evidence="1">
        <name>FAD</name>
        <dbReference type="ChEBI" id="CHEBI:57692"/>
    </cofactor>
</comment>
<dbReference type="SUPFAM" id="SSF51905">
    <property type="entry name" value="FAD/NAD(P)-binding domain"/>
    <property type="match status" value="1"/>
</dbReference>
<keyword evidence="12" id="KW-1185">Reference proteome</keyword>
<protein>
    <submittedName>
        <fullName evidence="11">FAD-dependent oxidoreductase</fullName>
    </submittedName>
</protein>
<dbReference type="PANTHER" id="PTHR43429">
    <property type="entry name" value="PYRIDINE NUCLEOTIDE-DISULFIDE OXIDOREDUCTASE DOMAIN-CONTAINING"/>
    <property type="match status" value="1"/>
</dbReference>
<keyword evidence="8" id="KW-0520">NAD</keyword>
<gene>
    <name evidence="11" type="ORF">KGQ91_04450</name>
</gene>
<evidence type="ECO:0000256" key="8">
    <source>
        <dbReference type="ARBA" id="ARBA00023027"/>
    </source>
</evidence>
<name>A0ABS7WWF2_9GAMM</name>
<organism evidence="11 12">
    <name type="scientific">Modicisalibacter tunisiensis</name>
    <dbReference type="NCBI Taxonomy" id="390637"/>
    <lineage>
        <taxon>Bacteria</taxon>
        <taxon>Pseudomonadati</taxon>
        <taxon>Pseudomonadota</taxon>
        <taxon>Gammaproteobacteria</taxon>
        <taxon>Oceanospirillales</taxon>
        <taxon>Halomonadaceae</taxon>
        <taxon>Modicisalibacter</taxon>
    </lineage>
</organism>
<dbReference type="EMBL" id="JAGXFD010000001">
    <property type="protein sequence ID" value="MBZ9566937.1"/>
    <property type="molecule type" value="Genomic_DNA"/>
</dbReference>
<evidence type="ECO:0000259" key="10">
    <source>
        <dbReference type="Pfam" id="PF18113"/>
    </source>
</evidence>
<evidence type="ECO:0000259" key="9">
    <source>
        <dbReference type="Pfam" id="PF07992"/>
    </source>
</evidence>
<dbReference type="RefSeq" id="WP_224420366.1">
    <property type="nucleotide sequence ID" value="NZ_JAGXFD010000001.1"/>
</dbReference>
<dbReference type="PRINTS" id="PR00411">
    <property type="entry name" value="PNDRDTASEI"/>
</dbReference>
<comment type="caution">
    <text evidence="11">The sequence shown here is derived from an EMBL/GenBank/DDBJ whole genome shotgun (WGS) entry which is preliminary data.</text>
</comment>
<evidence type="ECO:0000313" key="12">
    <source>
        <dbReference type="Proteomes" id="UP001319883"/>
    </source>
</evidence>
<dbReference type="Pfam" id="PF18113">
    <property type="entry name" value="Rbx_binding"/>
    <property type="match status" value="1"/>
</dbReference>
<keyword evidence="5" id="KW-0285">Flavoprotein</keyword>
<keyword evidence="6" id="KW-0274">FAD</keyword>
<evidence type="ECO:0000256" key="3">
    <source>
        <dbReference type="ARBA" id="ARBA00006442"/>
    </source>
</evidence>
<feature type="domain" description="Rubredoxin binding" evidence="10">
    <location>
        <begin position="316"/>
        <end position="384"/>
    </location>
</feature>
<evidence type="ECO:0000256" key="2">
    <source>
        <dbReference type="ARBA" id="ARBA00004496"/>
    </source>
</evidence>